<evidence type="ECO:0000313" key="5">
    <source>
        <dbReference type="EMBL" id="QCK85083.1"/>
    </source>
</evidence>
<gene>
    <name evidence="5" type="primary">otsB</name>
    <name evidence="5" type="ORF">E8L99_04460</name>
</gene>
<dbReference type="Pfam" id="PF02358">
    <property type="entry name" value="Trehalose_PPase"/>
    <property type="match status" value="1"/>
</dbReference>
<dbReference type="InterPro" id="IPR023214">
    <property type="entry name" value="HAD_sf"/>
</dbReference>
<keyword evidence="4" id="KW-0479">Metal-binding</keyword>
<dbReference type="RefSeq" id="WP_137098417.1">
    <property type="nucleotide sequence ID" value="NZ_CP039865.1"/>
</dbReference>
<dbReference type="GO" id="GO:0046872">
    <property type="term" value="F:metal ion binding"/>
    <property type="evidence" value="ECO:0007669"/>
    <property type="project" value="UniProtKB-KW"/>
</dbReference>
<dbReference type="GO" id="GO:0005992">
    <property type="term" value="P:trehalose biosynthetic process"/>
    <property type="evidence" value="ECO:0007669"/>
    <property type="project" value="UniProtKB-UniPathway"/>
</dbReference>
<reference evidence="5 6" key="1">
    <citation type="submission" date="2019-04" db="EMBL/GenBank/DDBJ databases">
        <title>Phreatobacter aquaticus sp. nov.</title>
        <authorList>
            <person name="Choi A."/>
            <person name="Baek K."/>
        </authorList>
    </citation>
    <scope>NUCLEOTIDE SEQUENCE [LARGE SCALE GENOMIC DNA]</scope>
    <source>
        <strain evidence="5 6">NMCR1094</strain>
    </source>
</reference>
<dbReference type="InterPro" id="IPR003337">
    <property type="entry name" value="Trehalose_PPase"/>
</dbReference>
<organism evidence="5 6">
    <name type="scientific">Phreatobacter aquaticus</name>
    <dbReference type="NCBI Taxonomy" id="2570229"/>
    <lineage>
        <taxon>Bacteria</taxon>
        <taxon>Pseudomonadati</taxon>
        <taxon>Pseudomonadota</taxon>
        <taxon>Alphaproteobacteria</taxon>
        <taxon>Hyphomicrobiales</taxon>
        <taxon>Phreatobacteraceae</taxon>
        <taxon>Phreatobacter</taxon>
    </lineage>
</organism>
<sequence>MLDNDPDHDRPEAIAPLILATPSAYALFVDFDGTLADIAPSPEQVKVEPGLPQDIIRLQGLLGGAVAVVTGRRISEVNRHLAPAQLPGSGLHGLEFRSAPFGAEETTGHAEQIGIGLPPALFDAVVALTRAMTGVRLENKGPILSIHYRQAPEFASELGIKLARLLNEQSFGFHVKQGRAVFELIPNGTSKGTALAEIMRHAPFAGRRPIMIGDDLADEEAFAVARAADGWGLTVRGEHFHAGDESFGSASEVRRWLSALAGVAATSDGQTAAATESGI</sequence>
<proteinExistence type="inferred from homology"/>
<evidence type="ECO:0000256" key="3">
    <source>
        <dbReference type="ARBA" id="ARBA00022801"/>
    </source>
</evidence>
<evidence type="ECO:0000256" key="4">
    <source>
        <dbReference type="RuleBase" id="RU361117"/>
    </source>
</evidence>
<dbReference type="EC" id="3.1.3.12" evidence="4"/>
<dbReference type="InterPro" id="IPR044651">
    <property type="entry name" value="OTSB-like"/>
</dbReference>
<dbReference type="InterPro" id="IPR036412">
    <property type="entry name" value="HAD-like_sf"/>
</dbReference>
<comment type="catalytic activity">
    <reaction evidence="4">
        <text>alpha,alpha-trehalose 6-phosphate + H2O = alpha,alpha-trehalose + phosphate</text>
        <dbReference type="Rhea" id="RHEA:23420"/>
        <dbReference type="ChEBI" id="CHEBI:15377"/>
        <dbReference type="ChEBI" id="CHEBI:16551"/>
        <dbReference type="ChEBI" id="CHEBI:43474"/>
        <dbReference type="ChEBI" id="CHEBI:58429"/>
        <dbReference type="EC" id="3.1.3.12"/>
    </reaction>
</comment>
<dbReference type="SUPFAM" id="SSF56784">
    <property type="entry name" value="HAD-like"/>
    <property type="match status" value="1"/>
</dbReference>
<keyword evidence="4" id="KW-0460">Magnesium</keyword>
<evidence type="ECO:0000256" key="1">
    <source>
        <dbReference type="ARBA" id="ARBA00005199"/>
    </source>
</evidence>
<accession>A0A4D7QHC7</accession>
<dbReference type="NCBIfam" id="TIGR01484">
    <property type="entry name" value="HAD-SF-IIB"/>
    <property type="match status" value="1"/>
</dbReference>
<protein>
    <recommendedName>
        <fullName evidence="4">Trehalose 6-phosphate phosphatase</fullName>
        <ecNumber evidence="4">3.1.3.12</ecNumber>
    </recommendedName>
</protein>
<evidence type="ECO:0000313" key="6">
    <source>
        <dbReference type="Proteomes" id="UP000298588"/>
    </source>
</evidence>
<keyword evidence="3 4" id="KW-0378">Hydrolase</keyword>
<keyword evidence="6" id="KW-1185">Reference proteome</keyword>
<dbReference type="EMBL" id="CP039865">
    <property type="protein sequence ID" value="QCK85083.1"/>
    <property type="molecule type" value="Genomic_DNA"/>
</dbReference>
<name>A0A4D7QHC7_9HYPH</name>
<dbReference type="KEGG" id="paqt:E8L99_04460"/>
<dbReference type="PANTHER" id="PTHR43768:SF3">
    <property type="entry name" value="TREHALOSE 6-PHOSPHATE PHOSPHATASE"/>
    <property type="match status" value="1"/>
</dbReference>
<dbReference type="InterPro" id="IPR006379">
    <property type="entry name" value="HAD-SF_hydro_IIB"/>
</dbReference>
<comment type="pathway">
    <text evidence="1 4">Glycan biosynthesis; trehalose biosynthesis.</text>
</comment>
<dbReference type="AlphaFoldDB" id="A0A4D7QHC7"/>
<dbReference type="PANTHER" id="PTHR43768">
    <property type="entry name" value="TREHALOSE 6-PHOSPHATE PHOSPHATASE"/>
    <property type="match status" value="1"/>
</dbReference>
<evidence type="ECO:0000256" key="2">
    <source>
        <dbReference type="ARBA" id="ARBA00008770"/>
    </source>
</evidence>
<comment type="similarity">
    <text evidence="2 4">Belongs to the trehalose phosphatase family.</text>
</comment>
<dbReference type="UniPathway" id="UPA00299"/>
<dbReference type="OrthoDB" id="9814913at2"/>
<comment type="function">
    <text evidence="4">Removes the phosphate from trehalose 6-phosphate to produce free trehalose.</text>
</comment>
<comment type="cofactor">
    <cofactor evidence="4">
        <name>Mg(2+)</name>
        <dbReference type="ChEBI" id="CHEBI:18420"/>
    </cofactor>
</comment>
<dbReference type="Proteomes" id="UP000298588">
    <property type="component" value="Chromosome"/>
</dbReference>
<dbReference type="NCBIfam" id="TIGR00685">
    <property type="entry name" value="T6PP"/>
    <property type="match status" value="1"/>
</dbReference>
<dbReference type="Gene3D" id="3.30.70.1020">
    <property type="entry name" value="Trehalose-6-phosphate phosphatase related protein, domain 2"/>
    <property type="match status" value="1"/>
</dbReference>
<dbReference type="Gene3D" id="3.40.50.1000">
    <property type="entry name" value="HAD superfamily/HAD-like"/>
    <property type="match status" value="1"/>
</dbReference>
<dbReference type="GO" id="GO:0004805">
    <property type="term" value="F:trehalose-phosphatase activity"/>
    <property type="evidence" value="ECO:0007669"/>
    <property type="project" value="UniProtKB-EC"/>
</dbReference>